<reference evidence="1 2" key="1">
    <citation type="submission" date="2019-03" db="EMBL/GenBank/DDBJ databases">
        <title>Genomic Encyclopedia of Type Strains, Phase IV (KMG-IV): sequencing the most valuable type-strain genomes for metagenomic binning, comparative biology and taxonomic classification.</title>
        <authorList>
            <person name="Goeker M."/>
        </authorList>
    </citation>
    <scope>NUCLEOTIDE SEQUENCE [LARGE SCALE GENOMIC DNA]</scope>
    <source>
        <strain evidence="1 2">DSM 2781</strain>
    </source>
</reference>
<dbReference type="InterPro" id="IPR002060">
    <property type="entry name" value="Squ/phyt_synthse"/>
</dbReference>
<dbReference type="Proteomes" id="UP000295733">
    <property type="component" value="Unassembled WGS sequence"/>
</dbReference>
<name>A0A4R2NWW9_RHOAD</name>
<sequence length="255" mass="27418">MTLDACAEIVRRGDPDRFRVAMAAPVVARARLLPLFAFNVEVARAPWVTAEPMIAEMRLQWWRDVLEEIAQGGPVRRHEVATPLSQVLAPGDAQALDALVLARRWDAYREPFADEAAFLTHIEATGGTLLEVAGAVMGAPRGAGPLRDLGVAMGLANWLVAVPELETRGRIPLVDGRPQAVVQLARTGLDRLARARAARGDIPAAAVPAARMAWRAGPVLRRAEKSPGRVAAGALDASETARRASLIWRAMLGGW</sequence>
<gene>
    <name evidence="1" type="ORF">EV656_10266</name>
</gene>
<organism evidence="1 2">
    <name type="scientific">Rhodovulum adriaticum</name>
    <name type="common">Rhodopseudomonas adriatica</name>
    <dbReference type="NCBI Taxonomy" id="35804"/>
    <lineage>
        <taxon>Bacteria</taxon>
        <taxon>Pseudomonadati</taxon>
        <taxon>Pseudomonadota</taxon>
        <taxon>Alphaproteobacteria</taxon>
        <taxon>Rhodobacterales</taxon>
        <taxon>Paracoccaceae</taxon>
        <taxon>Rhodovulum</taxon>
    </lineage>
</organism>
<dbReference type="InterPro" id="IPR008949">
    <property type="entry name" value="Isoprenoid_synthase_dom_sf"/>
</dbReference>
<evidence type="ECO:0000313" key="2">
    <source>
        <dbReference type="Proteomes" id="UP000295733"/>
    </source>
</evidence>
<dbReference type="SUPFAM" id="SSF48576">
    <property type="entry name" value="Terpenoid synthases"/>
    <property type="match status" value="1"/>
</dbReference>
<proteinExistence type="predicted"/>
<dbReference type="Gene3D" id="1.10.600.10">
    <property type="entry name" value="Farnesyl Diphosphate Synthase"/>
    <property type="match status" value="1"/>
</dbReference>
<protein>
    <submittedName>
        <fullName evidence="1">Phytoene/squalene synthetase</fullName>
    </submittedName>
</protein>
<dbReference type="AlphaFoldDB" id="A0A4R2NWW9"/>
<evidence type="ECO:0000313" key="1">
    <source>
        <dbReference type="EMBL" id="TCP26104.1"/>
    </source>
</evidence>
<keyword evidence="2" id="KW-1185">Reference proteome</keyword>
<dbReference type="Pfam" id="PF00494">
    <property type="entry name" value="SQS_PSY"/>
    <property type="match status" value="1"/>
</dbReference>
<comment type="caution">
    <text evidence="1">The sequence shown here is derived from an EMBL/GenBank/DDBJ whole genome shotgun (WGS) entry which is preliminary data.</text>
</comment>
<dbReference type="EMBL" id="SLXL01000002">
    <property type="protein sequence ID" value="TCP26104.1"/>
    <property type="molecule type" value="Genomic_DNA"/>
</dbReference>
<dbReference type="RefSeq" id="WP_132599630.1">
    <property type="nucleotide sequence ID" value="NZ_NRRP01000013.1"/>
</dbReference>
<accession>A0A4R2NWW9</accession>
<dbReference type="OrthoDB" id="9814909at2"/>